<dbReference type="Pfam" id="PF18317">
    <property type="entry name" value="SDH_C"/>
    <property type="match status" value="1"/>
</dbReference>
<dbReference type="NCBIfam" id="NF009201">
    <property type="entry name" value="PRK12549.1"/>
    <property type="match status" value="1"/>
</dbReference>
<dbReference type="Gene3D" id="3.40.50.720">
    <property type="entry name" value="NAD(P)-binding Rossmann-like Domain"/>
    <property type="match status" value="1"/>
</dbReference>
<reference evidence="7" key="1">
    <citation type="submission" date="2023-07" db="EMBL/GenBank/DDBJ databases">
        <title>Genome sequencing of Purple Non-Sulfur Bacteria from various extreme environments.</title>
        <authorList>
            <person name="Mayer M."/>
        </authorList>
    </citation>
    <scope>NUCLEOTIDE SEQUENCE [LARGE SCALE GENOMIC DNA]</scope>
    <source>
        <strain evidence="7">DSM 17935</strain>
    </source>
</reference>
<evidence type="ECO:0000259" key="5">
    <source>
        <dbReference type="Pfam" id="PF18317"/>
    </source>
</evidence>
<dbReference type="Proteomes" id="UP001209755">
    <property type="component" value="Unassembled WGS sequence"/>
</dbReference>
<dbReference type="Gene3D" id="3.40.50.10860">
    <property type="entry name" value="Leucine Dehydrogenase, chain A, domain 1"/>
    <property type="match status" value="1"/>
</dbReference>
<dbReference type="InterPro" id="IPR036291">
    <property type="entry name" value="NAD(P)-bd_dom_sf"/>
</dbReference>
<dbReference type="CDD" id="cd01065">
    <property type="entry name" value="NAD_bind_Shikimate_DH"/>
    <property type="match status" value="1"/>
</dbReference>
<evidence type="ECO:0000259" key="4">
    <source>
        <dbReference type="Pfam" id="PF08501"/>
    </source>
</evidence>
<feature type="domain" description="SDH C-terminal" evidence="5">
    <location>
        <begin position="227"/>
        <end position="253"/>
    </location>
</feature>
<dbReference type="EMBL" id="JAOQNS010000012">
    <property type="protein sequence ID" value="MCW2309412.1"/>
    <property type="molecule type" value="Genomic_DNA"/>
</dbReference>
<gene>
    <name evidence="6" type="ORF">M2319_003766</name>
</gene>
<accession>A0ABT3HG82</accession>
<protein>
    <submittedName>
        <fullName evidence="6">Shikimate dehydrogenase</fullName>
        <ecNumber evidence="6">1.1.1.25</ecNumber>
    </submittedName>
</protein>
<dbReference type="GO" id="GO:0004764">
    <property type="term" value="F:shikimate 3-dehydrogenase (NADP+) activity"/>
    <property type="evidence" value="ECO:0007669"/>
    <property type="project" value="UniProtKB-EC"/>
</dbReference>
<keyword evidence="7" id="KW-1185">Reference proteome</keyword>
<dbReference type="InterPro" id="IPR046346">
    <property type="entry name" value="Aminoacid_DH-like_N_sf"/>
</dbReference>
<dbReference type="InterPro" id="IPR041121">
    <property type="entry name" value="SDH_C"/>
</dbReference>
<evidence type="ECO:0000256" key="1">
    <source>
        <dbReference type="ARBA" id="ARBA00004871"/>
    </source>
</evidence>
<dbReference type="PANTHER" id="PTHR21089:SF1">
    <property type="entry name" value="BIFUNCTIONAL 3-DEHYDROQUINATE DEHYDRATASE_SHIKIMATE DEHYDROGENASE, CHLOROPLASTIC"/>
    <property type="match status" value="1"/>
</dbReference>
<dbReference type="EC" id="1.1.1.25" evidence="6"/>
<name>A0ABT3HG82_9HYPH</name>
<organism evidence="6 7">
    <name type="scientific">Rhodobium gokarnense</name>
    <dbReference type="NCBI Taxonomy" id="364296"/>
    <lineage>
        <taxon>Bacteria</taxon>
        <taxon>Pseudomonadati</taxon>
        <taxon>Pseudomonadota</taxon>
        <taxon>Alphaproteobacteria</taxon>
        <taxon>Hyphomicrobiales</taxon>
        <taxon>Rhodobiaceae</taxon>
        <taxon>Rhodobium</taxon>
    </lineage>
</organism>
<comment type="pathway">
    <text evidence="1">Metabolic intermediate biosynthesis; chorismate biosynthesis; chorismate from D-erythrose 4-phosphate and phosphoenolpyruvate: step 4/7.</text>
</comment>
<dbReference type="InterPro" id="IPR022893">
    <property type="entry name" value="Shikimate_DH_fam"/>
</dbReference>
<evidence type="ECO:0000313" key="7">
    <source>
        <dbReference type="Proteomes" id="UP001209755"/>
    </source>
</evidence>
<comment type="caution">
    <text evidence="6">The sequence shown here is derived from an EMBL/GenBank/DDBJ whole genome shotgun (WGS) entry which is preliminary data.</text>
</comment>
<keyword evidence="2 6" id="KW-0560">Oxidoreductase</keyword>
<dbReference type="Pfam" id="PF08501">
    <property type="entry name" value="Shikimate_dh_N"/>
    <property type="match status" value="1"/>
</dbReference>
<dbReference type="SUPFAM" id="SSF51735">
    <property type="entry name" value="NAD(P)-binding Rossmann-fold domains"/>
    <property type="match status" value="1"/>
</dbReference>
<evidence type="ECO:0000313" key="6">
    <source>
        <dbReference type="EMBL" id="MCW2309412.1"/>
    </source>
</evidence>
<dbReference type="InterPro" id="IPR013708">
    <property type="entry name" value="Shikimate_DH-bd_N"/>
</dbReference>
<keyword evidence="3" id="KW-0028">Amino-acid biosynthesis</keyword>
<dbReference type="PANTHER" id="PTHR21089">
    <property type="entry name" value="SHIKIMATE DEHYDROGENASE"/>
    <property type="match status" value="1"/>
</dbReference>
<feature type="domain" description="Shikimate dehydrogenase substrate binding N-terminal" evidence="4">
    <location>
        <begin position="1"/>
        <end position="73"/>
    </location>
</feature>
<evidence type="ECO:0000256" key="3">
    <source>
        <dbReference type="ARBA" id="ARBA00023141"/>
    </source>
</evidence>
<sequence length="266" mass="28560">MHEAAALAAGFSLVYRRLDLDLGPDIPLSELLKLADWMGFDGLNVTYPCKQAVLPYLDELSENARGVGAVNTVVLRDGRRFGHNTDIWGFTEAFRNELPDVPRTRVLQLGAGGAGSAVAFGLLSEGVGELRLFDPDRARAELLAREMAELGKAAEIVVVEDAGAAAEGCDGIVNASPVGMQKMPGLPLPAEAIRGEAWVVDVVYFPIETEFLATARARGCRVMGGGGMALWQAVRAFELFTGQKPDQRAMREAFARKARLMAAAND</sequence>
<dbReference type="SUPFAM" id="SSF53223">
    <property type="entry name" value="Aminoacid dehydrogenase-like, N-terminal domain"/>
    <property type="match status" value="1"/>
</dbReference>
<evidence type="ECO:0000256" key="2">
    <source>
        <dbReference type="ARBA" id="ARBA00023002"/>
    </source>
</evidence>
<keyword evidence="3" id="KW-0057">Aromatic amino acid biosynthesis</keyword>
<proteinExistence type="predicted"/>